<evidence type="ECO:0000313" key="5">
    <source>
        <dbReference type="Proteomes" id="UP000193689"/>
    </source>
</evidence>
<dbReference type="InParanoid" id="A0A1Y2DR23"/>
<dbReference type="Pfam" id="PF05368">
    <property type="entry name" value="NmrA"/>
    <property type="match status" value="1"/>
</dbReference>
<dbReference type="EMBL" id="MCFJ01000010">
    <property type="protein sequence ID" value="ORY61710.1"/>
    <property type="molecule type" value="Genomic_DNA"/>
</dbReference>
<dbReference type="AlphaFoldDB" id="A0A1Y2DR23"/>
<dbReference type="Proteomes" id="UP000193689">
    <property type="component" value="Unassembled WGS sequence"/>
</dbReference>
<dbReference type="OrthoDB" id="419598at2759"/>
<keyword evidence="5" id="KW-1185">Reference proteome</keyword>
<dbReference type="SUPFAM" id="SSF51735">
    <property type="entry name" value="NAD(P)-binding Rossmann-fold domains"/>
    <property type="match status" value="1"/>
</dbReference>
<gene>
    <name evidence="4" type="ORF">BCR38DRAFT_459504</name>
</gene>
<accession>A0A1Y2DR23</accession>
<dbReference type="CDD" id="cd05259">
    <property type="entry name" value="PCBER_SDR_a"/>
    <property type="match status" value="1"/>
</dbReference>
<organism evidence="4 5">
    <name type="scientific">Pseudomassariella vexata</name>
    <dbReference type="NCBI Taxonomy" id="1141098"/>
    <lineage>
        <taxon>Eukaryota</taxon>
        <taxon>Fungi</taxon>
        <taxon>Dikarya</taxon>
        <taxon>Ascomycota</taxon>
        <taxon>Pezizomycotina</taxon>
        <taxon>Sordariomycetes</taxon>
        <taxon>Xylariomycetidae</taxon>
        <taxon>Amphisphaeriales</taxon>
        <taxon>Pseudomassariaceae</taxon>
        <taxon>Pseudomassariella</taxon>
    </lineage>
</organism>
<proteinExistence type="predicted"/>
<dbReference type="GO" id="GO:0016491">
    <property type="term" value="F:oxidoreductase activity"/>
    <property type="evidence" value="ECO:0007669"/>
    <property type="project" value="UniProtKB-KW"/>
</dbReference>
<dbReference type="InterPro" id="IPR051609">
    <property type="entry name" value="NmrA/Isoflavone_reductase-like"/>
</dbReference>
<dbReference type="RefSeq" id="XP_040713787.1">
    <property type="nucleotide sequence ID" value="XM_040862295.1"/>
</dbReference>
<evidence type="ECO:0000259" key="3">
    <source>
        <dbReference type="Pfam" id="PF05368"/>
    </source>
</evidence>
<name>A0A1Y2DR23_9PEZI</name>
<evidence type="ECO:0000313" key="4">
    <source>
        <dbReference type="EMBL" id="ORY61710.1"/>
    </source>
</evidence>
<dbReference type="GeneID" id="63778507"/>
<protein>
    <submittedName>
        <fullName evidence="4">CipA protein</fullName>
    </submittedName>
</protein>
<keyword evidence="1" id="KW-0521">NADP</keyword>
<dbReference type="Gene3D" id="3.90.25.10">
    <property type="entry name" value="UDP-galactose 4-epimerase, domain 1"/>
    <property type="match status" value="1"/>
</dbReference>
<keyword evidence="2" id="KW-0560">Oxidoreductase</keyword>
<feature type="domain" description="NmrA-like" evidence="3">
    <location>
        <begin position="5"/>
        <end position="136"/>
    </location>
</feature>
<dbReference type="PANTHER" id="PTHR47706">
    <property type="entry name" value="NMRA-LIKE FAMILY PROTEIN"/>
    <property type="match status" value="1"/>
</dbReference>
<sequence>MAHIKKVAIVGATGTVGSHIIQELLNGGKHEVTAITREDSKAEIPSGVKAAKVNYDDHTSLVSALEGQEVLIITMNVRAPQDQSLKLANAAADANVPFVIPNDWGCDIQNQALIERIPLKRSLFALHRHIEELGKSAWISIVENFWYEFSLGGGKHRYGFDFNERSVTFFDDGKMPINTTTWPQTGRAVAALLSLPAYPNGDGDKRVTLSSYKNKAVYISSFCISQKDMFESVLRVTATKEEDWKISYEDSAKRYEEAQEELKAGSIPGFIRSMYTPIFYPDGSGCYEKDRVLDNDVLGLPKEDLDEFTKIAISRKDVVY</sequence>
<dbReference type="InterPro" id="IPR045312">
    <property type="entry name" value="PCBER-like"/>
</dbReference>
<evidence type="ECO:0000256" key="1">
    <source>
        <dbReference type="ARBA" id="ARBA00022857"/>
    </source>
</evidence>
<dbReference type="InterPro" id="IPR036291">
    <property type="entry name" value="NAD(P)-bd_dom_sf"/>
</dbReference>
<dbReference type="STRING" id="1141098.A0A1Y2DR23"/>
<dbReference type="Gene3D" id="3.40.50.720">
    <property type="entry name" value="NAD(P)-binding Rossmann-like Domain"/>
    <property type="match status" value="1"/>
</dbReference>
<comment type="caution">
    <text evidence="4">The sequence shown here is derived from an EMBL/GenBank/DDBJ whole genome shotgun (WGS) entry which is preliminary data.</text>
</comment>
<evidence type="ECO:0000256" key="2">
    <source>
        <dbReference type="ARBA" id="ARBA00023002"/>
    </source>
</evidence>
<dbReference type="PANTHER" id="PTHR47706:SF7">
    <property type="entry name" value="CIPA-LIKE, PUTATIVE (AFU_ORTHOLOGUE AFUA_1G01630)-RELATED"/>
    <property type="match status" value="1"/>
</dbReference>
<reference evidence="4 5" key="1">
    <citation type="submission" date="2016-07" db="EMBL/GenBank/DDBJ databases">
        <title>Pervasive Adenine N6-methylation of Active Genes in Fungi.</title>
        <authorList>
            <consortium name="DOE Joint Genome Institute"/>
            <person name="Mondo S.J."/>
            <person name="Dannebaum R.O."/>
            <person name="Kuo R.C."/>
            <person name="Labutti K."/>
            <person name="Haridas S."/>
            <person name="Kuo A."/>
            <person name="Salamov A."/>
            <person name="Ahrendt S.R."/>
            <person name="Lipzen A."/>
            <person name="Sullivan W."/>
            <person name="Andreopoulos W.B."/>
            <person name="Clum A."/>
            <person name="Lindquist E."/>
            <person name="Daum C."/>
            <person name="Ramamoorthy G.K."/>
            <person name="Gryganskyi A."/>
            <person name="Culley D."/>
            <person name="Magnuson J.K."/>
            <person name="James T.Y."/>
            <person name="O'Malley M.A."/>
            <person name="Stajich J.E."/>
            <person name="Spatafora J.W."/>
            <person name="Visel A."/>
            <person name="Grigoriev I.V."/>
        </authorList>
    </citation>
    <scope>NUCLEOTIDE SEQUENCE [LARGE SCALE GENOMIC DNA]</scope>
    <source>
        <strain evidence="4 5">CBS 129021</strain>
    </source>
</reference>
<dbReference type="InterPro" id="IPR008030">
    <property type="entry name" value="NmrA-like"/>
</dbReference>